<comment type="caution">
    <text evidence="7">The sequence shown here is derived from an EMBL/GenBank/DDBJ whole genome shotgun (WGS) entry which is preliminary data.</text>
</comment>
<feature type="transmembrane region" description="Helical" evidence="6">
    <location>
        <begin position="68"/>
        <end position="89"/>
    </location>
</feature>
<evidence type="ECO:0000256" key="6">
    <source>
        <dbReference type="SAM" id="Phobius"/>
    </source>
</evidence>
<comment type="subcellular location">
    <subcellularLocation>
        <location evidence="1">Membrane</location>
        <topology evidence="1">Multi-pass membrane protein</topology>
    </subcellularLocation>
</comment>
<dbReference type="EMBL" id="SJPF01000001">
    <property type="protein sequence ID" value="TWT39386.1"/>
    <property type="molecule type" value="Genomic_DNA"/>
</dbReference>
<dbReference type="PANTHER" id="PTHR10057">
    <property type="entry name" value="PERIPHERAL-TYPE BENZODIAZEPINE RECEPTOR"/>
    <property type="match status" value="1"/>
</dbReference>
<dbReference type="AlphaFoldDB" id="A0A5C5VL91"/>
<evidence type="ECO:0000256" key="3">
    <source>
        <dbReference type="ARBA" id="ARBA00022692"/>
    </source>
</evidence>
<dbReference type="InterPro" id="IPR004307">
    <property type="entry name" value="TspO_MBR"/>
</dbReference>
<organism evidence="7 8">
    <name type="scientific">Blastopirellula retiformator</name>
    <dbReference type="NCBI Taxonomy" id="2527970"/>
    <lineage>
        <taxon>Bacteria</taxon>
        <taxon>Pseudomonadati</taxon>
        <taxon>Planctomycetota</taxon>
        <taxon>Planctomycetia</taxon>
        <taxon>Pirellulales</taxon>
        <taxon>Pirellulaceae</taxon>
        <taxon>Blastopirellula</taxon>
    </lineage>
</organism>
<feature type="transmembrane region" description="Helical" evidence="6">
    <location>
        <begin position="122"/>
        <end position="143"/>
    </location>
</feature>
<dbReference type="Proteomes" id="UP000318878">
    <property type="component" value="Unassembled WGS sequence"/>
</dbReference>
<dbReference type="PANTHER" id="PTHR10057:SF0">
    <property type="entry name" value="TRANSLOCATOR PROTEIN"/>
    <property type="match status" value="1"/>
</dbReference>
<keyword evidence="8" id="KW-1185">Reference proteome</keyword>
<evidence type="ECO:0000313" key="7">
    <source>
        <dbReference type="EMBL" id="TWT39386.1"/>
    </source>
</evidence>
<dbReference type="FunFam" id="1.20.1260.100:FF:000001">
    <property type="entry name" value="translocator protein 2"/>
    <property type="match status" value="1"/>
</dbReference>
<name>A0A5C5VL91_9BACT</name>
<feature type="transmembrane region" description="Helical" evidence="6">
    <location>
        <begin position="96"/>
        <end position="116"/>
    </location>
</feature>
<keyword evidence="4 6" id="KW-1133">Transmembrane helix</keyword>
<feature type="transmembrane region" description="Helical" evidence="6">
    <location>
        <begin position="26"/>
        <end position="48"/>
    </location>
</feature>
<protein>
    <submittedName>
        <fullName evidence="7">TspO/MBR family protein</fullName>
    </submittedName>
</protein>
<sequence>MANQDTAEQAFDAQEPATKPSVTMQVVALLLAVGLCVGVGVAGALFTTPKIPTWYAGLEKPPWTPPNYLFGPVWTTLYILMGIAAWLVWRKGDSGVALTFFGVQLALNAIWSPIFFGLESPLLGLLVIVPLWLMIGVTIYGFARRWWPAALLLVPYLLWVSYASCLNFAIWRLNG</sequence>
<dbReference type="GO" id="GO:0033013">
    <property type="term" value="P:tetrapyrrole metabolic process"/>
    <property type="evidence" value="ECO:0007669"/>
    <property type="project" value="UniProtKB-ARBA"/>
</dbReference>
<keyword evidence="5 6" id="KW-0472">Membrane</keyword>
<dbReference type="InterPro" id="IPR038330">
    <property type="entry name" value="TspO/MBR-related_sf"/>
</dbReference>
<evidence type="ECO:0000313" key="8">
    <source>
        <dbReference type="Proteomes" id="UP000318878"/>
    </source>
</evidence>
<gene>
    <name evidence="7" type="ORF">Enr8_10850</name>
</gene>
<keyword evidence="3 6" id="KW-0812">Transmembrane</keyword>
<dbReference type="PIRSF" id="PIRSF005859">
    <property type="entry name" value="PBR"/>
    <property type="match status" value="1"/>
</dbReference>
<evidence type="ECO:0000256" key="2">
    <source>
        <dbReference type="ARBA" id="ARBA00007524"/>
    </source>
</evidence>
<evidence type="ECO:0000256" key="4">
    <source>
        <dbReference type="ARBA" id="ARBA00022989"/>
    </source>
</evidence>
<proteinExistence type="inferred from homology"/>
<accession>A0A5C5VL91</accession>
<comment type="similarity">
    <text evidence="2">Belongs to the TspO/BZRP family.</text>
</comment>
<dbReference type="GO" id="GO:0016020">
    <property type="term" value="C:membrane"/>
    <property type="evidence" value="ECO:0007669"/>
    <property type="project" value="UniProtKB-SubCell"/>
</dbReference>
<dbReference type="CDD" id="cd15904">
    <property type="entry name" value="TSPO_MBR"/>
    <property type="match status" value="1"/>
</dbReference>
<evidence type="ECO:0000256" key="1">
    <source>
        <dbReference type="ARBA" id="ARBA00004141"/>
    </source>
</evidence>
<reference evidence="7 8" key="1">
    <citation type="submission" date="2019-02" db="EMBL/GenBank/DDBJ databases">
        <title>Deep-cultivation of Planctomycetes and their phenomic and genomic characterization uncovers novel biology.</title>
        <authorList>
            <person name="Wiegand S."/>
            <person name="Jogler M."/>
            <person name="Boedeker C."/>
            <person name="Pinto D."/>
            <person name="Vollmers J."/>
            <person name="Rivas-Marin E."/>
            <person name="Kohn T."/>
            <person name="Peeters S.H."/>
            <person name="Heuer A."/>
            <person name="Rast P."/>
            <person name="Oberbeckmann S."/>
            <person name="Bunk B."/>
            <person name="Jeske O."/>
            <person name="Meyerdierks A."/>
            <person name="Storesund J.E."/>
            <person name="Kallscheuer N."/>
            <person name="Luecker S."/>
            <person name="Lage O.M."/>
            <person name="Pohl T."/>
            <person name="Merkel B.J."/>
            <person name="Hornburger P."/>
            <person name="Mueller R.-W."/>
            <person name="Bruemmer F."/>
            <person name="Labrenz M."/>
            <person name="Spormann A.M."/>
            <person name="Op Den Camp H."/>
            <person name="Overmann J."/>
            <person name="Amann R."/>
            <person name="Jetten M.S.M."/>
            <person name="Mascher T."/>
            <person name="Medema M.H."/>
            <person name="Devos D.P."/>
            <person name="Kaster A.-K."/>
            <person name="Ovreas L."/>
            <person name="Rohde M."/>
            <person name="Galperin M.Y."/>
            <person name="Jogler C."/>
        </authorList>
    </citation>
    <scope>NUCLEOTIDE SEQUENCE [LARGE SCALE GENOMIC DNA]</scope>
    <source>
        <strain evidence="7 8">Enr8</strain>
    </source>
</reference>
<dbReference type="RefSeq" id="WP_246119951.1">
    <property type="nucleotide sequence ID" value="NZ_SJPF01000001.1"/>
</dbReference>
<dbReference type="Gene3D" id="1.20.1260.100">
    <property type="entry name" value="TspO/MBR protein"/>
    <property type="match status" value="1"/>
</dbReference>
<feature type="transmembrane region" description="Helical" evidence="6">
    <location>
        <begin position="150"/>
        <end position="171"/>
    </location>
</feature>
<dbReference type="Pfam" id="PF03073">
    <property type="entry name" value="TspO_MBR"/>
    <property type="match status" value="1"/>
</dbReference>
<evidence type="ECO:0000256" key="5">
    <source>
        <dbReference type="ARBA" id="ARBA00023136"/>
    </source>
</evidence>